<sequence length="250" mass="29501">MDWSKKTWGTEDSEFAPKREISNKGSKYFHHLSGYFYSPKMKRQVGYESLWGECLFYYYLELDRLTIRYYEQPVEVPIVVSGSKQVVDSWLHVPDVLVFRQKSKPHLFQIKGSDEEIEAPKMNTINKFCKAYALSRGWEYSLVYPKLIPEVVKSNVLFLWNYIKERRNFSLWIPEITQKLHYLDKVSVIYLARSFSGRTDFRIILPIIYHLIATGHFYTDFLVPINEKSVISLGDFSGQLLEFFELEGNS</sequence>
<dbReference type="Proteomes" id="UP000618460">
    <property type="component" value="Unassembled WGS sequence"/>
</dbReference>
<gene>
    <name evidence="1" type="ORF">GCM10011351_26710</name>
</gene>
<organism evidence="1 2">
    <name type="scientific">Paraliobacillus quinghaiensis</name>
    <dbReference type="NCBI Taxonomy" id="470815"/>
    <lineage>
        <taxon>Bacteria</taxon>
        <taxon>Bacillati</taxon>
        <taxon>Bacillota</taxon>
        <taxon>Bacilli</taxon>
        <taxon>Bacillales</taxon>
        <taxon>Bacillaceae</taxon>
        <taxon>Paraliobacillus</taxon>
    </lineage>
</organism>
<reference evidence="1" key="1">
    <citation type="journal article" date="2014" name="Int. J. Syst. Evol. Microbiol.">
        <title>Complete genome sequence of Corynebacterium casei LMG S-19264T (=DSM 44701T), isolated from a smear-ripened cheese.</title>
        <authorList>
            <consortium name="US DOE Joint Genome Institute (JGI-PGF)"/>
            <person name="Walter F."/>
            <person name="Albersmeier A."/>
            <person name="Kalinowski J."/>
            <person name="Ruckert C."/>
        </authorList>
    </citation>
    <scope>NUCLEOTIDE SEQUENCE</scope>
    <source>
        <strain evidence="1">CGMCC 1.6333</strain>
    </source>
</reference>
<evidence type="ECO:0000313" key="2">
    <source>
        <dbReference type="Proteomes" id="UP000618460"/>
    </source>
</evidence>
<proteinExistence type="predicted"/>
<reference evidence="1" key="2">
    <citation type="submission" date="2020-09" db="EMBL/GenBank/DDBJ databases">
        <authorList>
            <person name="Sun Q."/>
            <person name="Zhou Y."/>
        </authorList>
    </citation>
    <scope>NUCLEOTIDE SEQUENCE</scope>
    <source>
        <strain evidence="1">CGMCC 1.6333</strain>
    </source>
</reference>
<accession>A0A917TV29</accession>
<evidence type="ECO:0008006" key="3">
    <source>
        <dbReference type="Google" id="ProtNLM"/>
    </source>
</evidence>
<comment type="caution">
    <text evidence="1">The sequence shown here is derived from an EMBL/GenBank/DDBJ whole genome shotgun (WGS) entry which is preliminary data.</text>
</comment>
<protein>
    <recommendedName>
        <fullName evidence="3">TnsA endonuclease N-terminal domain-containing protein</fullName>
    </recommendedName>
</protein>
<dbReference type="RefSeq" id="WP_162879200.1">
    <property type="nucleotide sequence ID" value="NZ_BMLG01000019.1"/>
</dbReference>
<evidence type="ECO:0000313" key="1">
    <source>
        <dbReference type="EMBL" id="GGM39215.1"/>
    </source>
</evidence>
<dbReference type="EMBL" id="BMLG01000019">
    <property type="protein sequence ID" value="GGM39215.1"/>
    <property type="molecule type" value="Genomic_DNA"/>
</dbReference>
<keyword evidence="2" id="KW-1185">Reference proteome</keyword>
<name>A0A917TV29_9BACI</name>
<dbReference type="AlphaFoldDB" id="A0A917TV29"/>